<feature type="transmembrane region" description="Helical" evidence="11">
    <location>
        <begin position="857"/>
        <end position="877"/>
    </location>
</feature>
<dbReference type="GO" id="GO:0005886">
    <property type="term" value="C:plasma membrane"/>
    <property type="evidence" value="ECO:0007669"/>
    <property type="project" value="UniProtKB-SubCell"/>
</dbReference>
<dbReference type="Pfam" id="PF16489">
    <property type="entry name" value="GAIN"/>
    <property type="match status" value="1"/>
</dbReference>
<dbReference type="CDD" id="cd00037">
    <property type="entry name" value="CLECT"/>
    <property type="match status" value="1"/>
</dbReference>
<evidence type="ECO:0000256" key="7">
    <source>
        <dbReference type="ARBA" id="ARBA00022989"/>
    </source>
</evidence>
<proteinExistence type="inferred from homology"/>
<feature type="transmembrane region" description="Helical" evidence="11">
    <location>
        <begin position="920"/>
        <end position="938"/>
    </location>
</feature>
<feature type="transmembrane region" description="Helical" evidence="11">
    <location>
        <begin position="889"/>
        <end position="908"/>
    </location>
</feature>
<feature type="transmembrane region" description="Helical" evidence="11">
    <location>
        <begin position="1046"/>
        <end position="1064"/>
    </location>
</feature>
<dbReference type="Pfam" id="PF00002">
    <property type="entry name" value="7tm_2"/>
    <property type="match status" value="1"/>
</dbReference>
<dbReference type="PROSITE" id="PS50261">
    <property type="entry name" value="G_PROTEIN_RECEP_F2_4"/>
    <property type="match status" value="1"/>
</dbReference>
<dbReference type="Gene3D" id="1.20.1070.10">
    <property type="entry name" value="Rhodopsin 7-helix transmembrane proteins"/>
    <property type="match status" value="1"/>
</dbReference>
<dbReference type="InterPro" id="IPR046338">
    <property type="entry name" value="GAIN_dom_sf"/>
</dbReference>
<dbReference type="SMART" id="SM00303">
    <property type="entry name" value="GPS"/>
    <property type="match status" value="1"/>
</dbReference>
<evidence type="ECO:0000259" key="12">
    <source>
        <dbReference type="PROSITE" id="PS50041"/>
    </source>
</evidence>
<dbReference type="Pfam" id="PF01825">
    <property type="entry name" value="GPS"/>
    <property type="match status" value="1"/>
</dbReference>
<keyword evidence="16" id="KW-1185">Reference proteome</keyword>
<dbReference type="SMART" id="SM00034">
    <property type="entry name" value="CLECT"/>
    <property type="match status" value="2"/>
</dbReference>
<comment type="similarity">
    <text evidence="3">Belongs to the G-protein coupled receptor 2 family. LN-TM7 subfamily.</text>
</comment>
<dbReference type="GO" id="GO:0004930">
    <property type="term" value="F:G protein-coupled receptor activity"/>
    <property type="evidence" value="ECO:0007669"/>
    <property type="project" value="InterPro"/>
</dbReference>
<dbReference type="GO" id="GO:0007166">
    <property type="term" value="P:cell surface receptor signaling pathway"/>
    <property type="evidence" value="ECO:0007669"/>
    <property type="project" value="InterPro"/>
</dbReference>
<evidence type="ECO:0000256" key="5">
    <source>
        <dbReference type="ARBA" id="ARBA00022692"/>
    </source>
</evidence>
<feature type="domain" description="SUEL-type lectin" evidence="14">
    <location>
        <begin position="241"/>
        <end position="335"/>
    </location>
</feature>
<keyword evidence="6" id="KW-0430">Lectin</keyword>
<evidence type="ECO:0000256" key="11">
    <source>
        <dbReference type="SAM" id="Phobius"/>
    </source>
</evidence>
<dbReference type="InterPro" id="IPR016187">
    <property type="entry name" value="CTDL_fold"/>
</dbReference>
<feature type="domain" description="C-type lectin" evidence="12">
    <location>
        <begin position="65"/>
        <end position="200"/>
    </location>
</feature>
<evidence type="ECO:0000256" key="6">
    <source>
        <dbReference type="ARBA" id="ARBA00022734"/>
    </source>
</evidence>
<keyword evidence="10" id="KW-0325">Glycoprotein</keyword>
<dbReference type="GO" id="GO:0030246">
    <property type="term" value="F:carbohydrate binding"/>
    <property type="evidence" value="ECO:0007669"/>
    <property type="project" value="UniProtKB-KW"/>
</dbReference>
<evidence type="ECO:0000259" key="13">
    <source>
        <dbReference type="PROSITE" id="PS50221"/>
    </source>
</evidence>
<feature type="transmembrane region" description="Helical" evidence="11">
    <location>
        <begin position="999"/>
        <end position="1025"/>
    </location>
</feature>
<keyword evidence="9" id="KW-1015">Disulfide bond</keyword>
<keyword evidence="5 11" id="KW-0812">Transmembrane</keyword>
<dbReference type="PRINTS" id="PR00249">
    <property type="entry name" value="GPCRSECRETIN"/>
</dbReference>
<dbReference type="InterPro" id="IPR017981">
    <property type="entry name" value="GPCR_2-like_7TM"/>
</dbReference>
<dbReference type="Gene3D" id="2.60.220.50">
    <property type="match status" value="1"/>
</dbReference>
<dbReference type="InterPro" id="IPR016186">
    <property type="entry name" value="C-type_lectin-like/link_sf"/>
</dbReference>
<organism evidence="16 17">
    <name type="scientific">Strongyloides venezuelensis</name>
    <name type="common">Threadworm</name>
    <dbReference type="NCBI Taxonomy" id="75913"/>
    <lineage>
        <taxon>Eukaryota</taxon>
        <taxon>Metazoa</taxon>
        <taxon>Ecdysozoa</taxon>
        <taxon>Nematoda</taxon>
        <taxon>Chromadorea</taxon>
        <taxon>Rhabditida</taxon>
        <taxon>Tylenchina</taxon>
        <taxon>Panagrolaimomorpha</taxon>
        <taxon>Strongyloidoidea</taxon>
        <taxon>Strongyloididae</taxon>
        <taxon>Strongyloides</taxon>
    </lineage>
</organism>
<dbReference type="InterPro" id="IPR032471">
    <property type="entry name" value="AGRL2-4_GAIN_subdom_A"/>
</dbReference>
<feature type="transmembrane region" description="Helical" evidence="11">
    <location>
        <begin position="1070"/>
        <end position="1093"/>
    </location>
</feature>
<evidence type="ECO:0000256" key="2">
    <source>
        <dbReference type="ARBA" id="ARBA00007343"/>
    </source>
</evidence>
<comment type="subcellular location">
    <subcellularLocation>
        <location evidence="1">Cell membrane</location>
        <topology evidence="1">Multi-pass membrane protein</topology>
    </subcellularLocation>
</comment>
<dbReference type="PROSITE" id="PS50041">
    <property type="entry name" value="C_TYPE_LECTIN_2"/>
    <property type="match status" value="1"/>
</dbReference>
<dbReference type="InterPro" id="IPR001304">
    <property type="entry name" value="C-type_lectin-like"/>
</dbReference>
<dbReference type="STRING" id="75913.A0A0K0EVH7"/>
<dbReference type="PANTHER" id="PTHR12011">
    <property type="entry name" value="ADHESION G-PROTEIN COUPLED RECEPTOR"/>
    <property type="match status" value="1"/>
</dbReference>
<dbReference type="Gene3D" id="3.10.100.10">
    <property type="entry name" value="Mannose-Binding Protein A, subunit A"/>
    <property type="match status" value="2"/>
</dbReference>
<keyword evidence="7 11" id="KW-1133">Transmembrane helix</keyword>
<dbReference type="CDD" id="cd22840">
    <property type="entry name" value="Gal_Rha_Lectin_LAT2"/>
    <property type="match status" value="1"/>
</dbReference>
<reference evidence="16" key="1">
    <citation type="submission" date="2014-07" db="EMBL/GenBank/DDBJ databases">
        <authorList>
            <person name="Martin A.A"/>
            <person name="De Silva N."/>
        </authorList>
    </citation>
    <scope>NUCLEOTIDE SEQUENCE</scope>
</reference>
<reference evidence="17" key="2">
    <citation type="submission" date="2015-08" db="UniProtKB">
        <authorList>
            <consortium name="WormBaseParasite"/>
        </authorList>
    </citation>
    <scope>IDENTIFICATION</scope>
</reference>
<dbReference type="PROSITE" id="PS50228">
    <property type="entry name" value="SUEL_LECTIN"/>
    <property type="match status" value="1"/>
</dbReference>
<evidence type="ECO:0000259" key="15">
    <source>
        <dbReference type="PROSITE" id="PS50261"/>
    </source>
</evidence>
<dbReference type="InterPro" id="IPR043159">
    <property type="entry name" value="Lectin_gal-bd_sf"/>
</dbReference>
<feature type="transmembrane region" description="Helical" evidence="11">
    <location>
        <begin position="12"/>
        <end position="30"/>
    </location>
</feature>
<keyword evidence="8 11" id="KW-0472">Membrane</keyword>
<evidence type="ECO:0000256" key="10">
    <source>
        <dbReference type="ARBA" id="ARBA00023180"/>
    </source>
</evidence>
<protein>
    <submittedName>
        <fullName evidence="17">Cirl (inferred by orthology to a D. melanogaster protein)</fullName>
    </submittedName>
</protein>
<evidence type="ECO:0000256" key="3">
    <source>
        <dbReference type="ARBA" id="ARBA00010933"/>
    </source>
</evidence>
<dbReference type="InterPro" id="IPR057244">
    <property type="entry name" value="GAIN_B"/>
</dbReference>
<dbReference type="InterPro" id="IPR000922">
    <property type="entry name" value="Lectin_gal-bd_dom"/>
</dbReference>
<dbReference type="AlphaFoldDB" id="A0A0K0EVH7"/>
<sequence length="1204" mass="139037">MYQCNSTTSKNTLLIIYLFIVLLIDLFSSIKIPQTTSKYCSSNGIPSLVPSKYLYYFYDQNNYFYDGKIYTILPVIEKDTWENSKNICNNMGFDLLEVHTINDVYAIQTIILSNFETNEIYHSDFWVGGTAQWSNINGLQWIWNRRASLTGREIDNFFWENDKEEQFMNYDNKCIKITRNSWYKQWKATSCLESNRIICEKDINKEIEDTYSYIQCQCNDGYSGIFCNKTSVDFHTIDKFICNKDRLFLACPINTLIYIDFAQFGIFNEGIRSCNDTNMERDMIFNCTNPFSLQTLKLACEGRQFCDLRNINSIFDYSLCSKNSFSGLKYRMECVDKNLFTICPDDFILIDNKCIRIFLNTKKTWFESRKMCNSIESDLIEPITTENIRRYINTQTSLSTSNTVYFWHLGYLSNFLQNNNSCPRLTFNLNPTNELNIDILNCNEKIHFICQKPLTTIFDQERKVGEGVKDSLNQQVKVPYVVSTSTTSKCPSITWFSLKFNETNMCTYSTVPCGPNGQLAYFKCGCSNNEWDGLPNTKMCVHNFFSDIDKEILLNGDINYISDYLYNNLKNYTINGGLYAGDLIEGIIAINKLIDYNNKKTENNKINDISIFIQNIAKSGDTILSKDNRENWNLWNDGCIKGNISLLMTLLEQLIHSPNIKNEFSMNQSQLFNWEFLYIPDYKDINITTNNRALFTSEMETKFSYIQLPSINDIEDTNKLQQYSRDFFKNTTKEISVAYYVYKNMYWLLKPNSTKLLNSHVIGTTVNSPNDNIYFKNNSTVKIILNHMRKNNIDNVTCVYWDKDKLMWSDNGCYVHETNTDYTICACNHLTNFAILIDIMGDEVITSNQEASDALELISIFGCALSVLFLFVSILIFQCLPSIHSERVYIHRNLCITLLVAELTFIIGIHRTSSYGGCKAVAIILHYLFLSSFCWMLVEGCELYRLLIKVFEPDESHMNYYYLFSLLFPAIIVGFSGGFGWKHYGTYKYCWIDTSSGFIWTFVGPIIIVIIVNIFILFIALKVVLSVRSRDRKTGSKIMGWIKGSSTLLCLLGITWVFGFLSAIKSVEPIFTFIFTILNSLQGIFIFIFHILLNEKIQKALIKSSIRMSSIFRKPKISSMDDGTNFNNTIVSNNNKILQTKETTLSLWQKIKLSLSNEIEEDGDGTIYNSINQIPSNTITSSKNSLNVSLQNTNDHDNSIINNL</sequence>
<dbReference type="FunFam" id="1.20.1070.10:FF:000058">
    <property type="entry name" value="Adhesion G protein-coupled receptor F5"/>
    <property type="match status" value="1"/>
</dbReference>
<comment type="similarity">
    <text evidence="2">Belongs to the G-protein coupled receptor 2 family. Adhesion G-protein coupled receptor (ADGR) subfamily.</text>
</comment>
<name>A0A0K0EVH7_STRVS</name>
<dbReference type="SUPFAM" id="SSF56436">
    <property type="entry name" value="C-type lectin-like"/>
    <property type="match status" value="2"/>
</dbReference>
<dbReference type="Proteomes" id="UP000035680">
    <property type="component" value="Unassembled WGS sequence"/>
</dbReference>
<dbReference type="InterPro" id="IPR000832">
    <property type="entry name" value="GPCR_2_secretin-like"/>
</dbReference>
<evidence type="ECO:0000256" key="9">
    <source>
        <dbReference type="ARBA" id="ARBA00023157"/>
    </source>
</evidence>
<feature type="domain" description="G-protein coupled receptors family 2 profile 2" evidence="15">
    <location>
        <begin position="855"/>
        <end position="1094"/>
    </location>
</feature>
<evidence type="ECO:0000256" key="4">
    <source>
        <dbReference type="ARBA" id="ARBA00022475"/>
    </source>
</evidence>
<evidence type="ECO:0000256" key="8">
    <source>
        <dbReference type="ARBA" id="ARBA00023136"/>
    </source>
</evidence>
<dbReference type="InterPro" id="IPR000203">
    <property type="entry name" value="GPS"/>
</dbReference>
<evidence type="ECO:0000313" key="16">
    <source>
        <dbReference type="Proteomes" id="UP000035680"/>
    </source>
</evidence>
<evidence type="ECO:0000313" key="17">
    <source>
        <dbReference type="WBParaSite" id="SVE_0052700.1"/>
    </source>
</evidence>
<dbReference type="WBParaSite" id="SVE_0052700.1">
    <property type="protein sequence ID" value="SVE_0052700.1"/>
    <property type="gene ID" value="SVE_0052700"/>
</dbReference>
<dbReference type="PANTHER" id="PTHR12011:SF465">
    <property type="entry name" value="GPS DOMAIN-CONTAINING PROTEIN"/>
    <property type="match status" value="1"/>
</dbReference>
<feature type="transmembrane region" description="Helical" evidence="11">
    <location>
        <begin position="959"/>
        <end position="979"/>
    </location>
</feature>
<dbReference type="SUPFAM" id="SSF81321">
    <property type="entry name" value="Family A G protein-coupled receptor-like"/>
    <property type="match status" value="1"/>
</dbReference>
<dbReference type="Gene3D" id="2.60.120.740">
    <property type="match status" value="1"/>
</dbReference>
<dbReference type="PROSITE" id="PS50221">
    <property type="entry name" value="GAIN_B"/>
    <property type="match status" value="1"/>
</dbReference>
<accession>A0A0K0EVH7</accession>
<evidence type="ECO:0000259" key="14">
    <source>
        <dbReference type="PROSITE" id="PS50228"/>
    </source>
</evidence>
<feature type="domain" description="GAIN-B" evidence="13">
    <location>
        <begin position="698"/>
        <end position="843"/>
    </location>
</feature>
<evidence type="ECO:0000256" key="1">
    <source>
        <dbReference type="ARBA" id="ARBA00004651"/>
    </source>
</evidence>
<dbReference type="Gene3D" id="1.25.40.610">
    <property type="match status" value="1"/>
</dbReference>
<dbReference type="Pfam" id="PF00059">
    <property type="entry name" value="Lectin_C"/>
    <property type="match status" value="1"/>
</dbReference>
<keyword evidence="4" id="KW-1003">Cell membrane</keyword>